<dbReference type="SMART" id="SM00089">
    <property type="entry name" value="PKD"/>
    <property type="match status" value="2"/>
</dbReference>
<dbReference type="Gene3D" id="3.40.50.1460">
    <property type="match status" value="1"/>
</dbReference>
<dbReference type="RefSeq" id="WP_107302847.1">
    <property type="nucleotide sequence ID" value="NZ_AP024852.1"/>
</dbReference>
<keyword evidence="5" id="KW-1185">Reference proteome</keyword>
<dbReference type="InterPro" id="IPR029030">
    <property type="entry name" value="Caspase-like_dom_sf"/>
</dbReference>
<dbReference type="Gene3D" id="3.40.50.10390">
    <property type="entry name" value="Gingipain r, domain 1"/>
    <property type="match status" value="1"/>
</dbReference>
<dbReference type="GO" id="GO:0031410">
    <property type="term" value="C:cytoplasmic vesicle"/>
    <property type="evidence" value="ECO:0007669"/>
    <property type="project" value="TreeGrafter"/>
</dbReference>
<feature type="chain" id="PRO_5015561909" description="PKD/Chitinase domain-containing protein" evidence="2">
    <location>
        <begin position="22"/>
        <end position="955"/>
    </location>
</feature>
<dbReference type="Pfam" id="PF01364">
    <property type="entry name" value="Peptidase_C25"/>
    <property type="match status" value="1"/>
</dbReference>
<reference evidence="4 5" key="1">
    <citation type="submission" date="2018-01" db="EMBL/GenBank/DDBJ databases">
        <title>Whole genome sequencing of Histamine producing bacteria.</title>
        <authorList>
            <person name="Butler K."/>
        </authorList>
    </citation>
    <scope>NUCLEOTIDE SEQUENCE [LARGE SCALE GENOMIC DNA]</scope>
    <source>
        <strain evidence="4 5">DSM 24669</strain>
    </source>
</reference>
<evidence type="ECO:0000256" key="1">
    <source>
        <dbReference type="ARBA" id="ARBA00022729"/>
    </source>
</evidence>
<dbReference type="GO" id="GO:0004197">
    <property type="term" value="F:cysteine-type endopeptidase activity"/>
    <property type="evidence" value="ECO:0007669"/>
    <property type="project" value="InterPro"/>
</dbReference>
<dbReference type="SUPFAM" id="SSF52129">
    <property type="entry name" value="Caspase-like"/>
    <property type="match status" value="1"/>
</dbReference>
<dbReference type="InterPro" id="IPR013783">
    <property type="entry name" value="Ig-like_fold"/>
</dbReference>
<dbReference type="Pfam" id="PF08126">
    <property type="entry name" value="Propeptide_C25"/>
    <property type="match status" value="1"/>
</dbReference>
<evidence type="ECO:0000259" key="3">
    <source>
        <dbReference type="SMART" id="SM00089"/>
    </source>
</evidence>
<dbReference type="InterPro" id="IPR022409">
    <property type="entry name" value="PKD/Chitinase_dom"/>
</dbReference>
<dbReference type="PANTHER" id="PTHR46182:SF2">
    <property type="entry name" value="FI19480P1"/>
    <property type="match status" value="1"/>
</dbReference>
<dbReference type="InterPro" id="IPR038490">
    <property type="entry name" value="Gingipain_propep_sf"/>
</dbReference>
<accession>A0A2T3P4C6</accession>
<dbReference type="InterPro" id="IPR012600">
    <property type="entry name" value="Propeptide_C25"/>
</dbReference>
<dbReference type="InterPro" id="IPR001769">
    <property type="entry name" value="Gingipain"/>
</dbReference>
<evidence type="ECO:0000256" key="2">
    <source>
        <dbReference type="SAM" id="SignalP"/>
    </source>
</evidence>
<dbReference type="GO" id="GO:0006508">
    <property type="term" value="P:proteolysis"/>
    <property type="evidence" value="ECO:0007669"/>
    <property type="project" value="InterPro"/>
</dbReference>
<comment type="caution">
    <text evidence="4">The sequence shown here is derived from an EMBL/GenBank/DDBJ whole genome shotgun (WGS) entry which is preliminary data.</text>
</comment>
<dbReference type="InterPro" id="IPR029031">
    <property type="entry name" value="Gingipain_N_sf"/>
</dbReference>
<name>A0A2T3P4C6_9GAMM</name>
<feature type="domain" description="PKD/Chitinase" evidence="3">
    <location>
        <begin position="772"/>
        <end position="860"/>
    </location>
</feature>
<dbReference type="AlphaFoldDB" id="A0A2T3P4C6"/>
<proteinExistence type="predicted"/>
<dbReference type="Proteomes" id="UP000240481">
    <property type="component" value="Unassembled WGS sequence"/>
</dbReference>
<feature type="domain" description="PKD/Chitinase" evidence="3">
    <location>
        <begin position="868"/>
        <end position="955"/>
    </location>
</feature>
<evidence type="ECO:0000313" key="5">
    <source>
        <dbReference type="Proteomes" id="UP000240481"/>
    </source>
</evidence>
<gene>
    <name evidence="4" type="ORF">C9I94_14680</name>
</gene>
<dbReference type="PANTHER" id="PTHR46182">
    <property type="entry name" value="FI19480P1"/>
    <property type="match status" value="1"/>
</dbReference>
<dbReference type="GO" id="GO:0016020">
    <property type="term" value="C:membrane"/>
    <property type="evidence" value="ECO:0007669"/>
    <property type="project" value="TreeGrafter"/>
</dbReference>
<dbReference type="InterPro" id="IPR029865">
    <property type="entry name" value="KIAA0319-like"/>
</dbReference>
<feature type="signal peptide" evidence="2">
    <location>
        <begin position="1"/>
        <end position="21"/>
    </location>
</feature>
<dbReference type="EMBL" id="PYLZ01000008">
    <property type="protein sequence ID" value="PSW23374.1"/>
    <property type="molecule type" value="Genomic_DNA"/>
</dbReference>
<dbReference type="Gene3D" id="2.60.40.3800">
    <property type="match status" value="1"/>
</dbReference>
<evidence type="ECO:0000313" key="4">
    <source>
        <dbReference type="EMBL" id="PSW23374.1"/>
    </source>
</evidence>
<protein>
    <recommendedName>
        <fullName evidence="3">PKD/Chitinase domain-containing protein</fullName>
    </recommendedName>
</protein>
<dbReference type="Gene3D" id="2.60.40.10">
    <property type="entry name" value="Immunoglobulins"/>
    <property type="match status" value="3"/>
</dbReference>
<dbReference type="OrthoDB" id="9815730at2"/>
<keyword evidence="1 2" id="KW-0732">Signal</keyword>
<dbReference type="Pfam" id="PF22352">
    <property type="entry name" value="K319L-like_PKD"/>
    <property type="match status" value="2"/>
</dbReference>
<organism evidence="4 5">
    <name type="scientific">Photobacterium swingsii</name>
    <dbReference type="NCBI Taxonomy" id="680026"/>
    <lineage>
        <taxon>Bacteria</taxon>
        <taxon>Pseudomonadati</taxon>
        <taxon>Pseudomonadota</taxon>
        <taxon>Gammaproteobacteria</taxon>
        <taxon>Vibrionales</taxon>
        <taxon>Vibrionaceae</taxon>
        <taxon>Photobacterium</taxon>
    </lineage>
</organism>
<sequence>MKLNKTRLLLTLALFSQSTFAVEHVDASIFNERVINFDLATDVASAADEEKSSPYFSLLNLDASKAIFEAKLTSLTMAKVKMADGNIYDRIILPDGGGPVEPGKPNLTGYQQLIRIPDGAQLNIVIDEVEWSDTFKDTLVDPVQLPFPDVVEMDGSRPDQNMPFVKDEAAYSLMTEAQIPPVTVVETVRVRGKSYAVISYRPMDFSPIEKTVRFAKKVRFHVNYSLPKNKGGHSKRTDQLGFDAPTDSVIDIRSKAEQSASPALQAQPSAQNNAALTPAQNADYLIITADRFKDAIAPLAAWKRQKGYKVHVATVTETGNTQEDIKKYISDAYSNGTMTSYVLLVGDHEDIPAWEITGHGYHGKNHKWHTDFEYTLVDGTDKYPDLVLGRLPGDTEAQITSMVTRTLNYEKTPVDSERYNNVLLAGQYQDNDGNRKADRMFMEDLHRVADFLGPDYDFFDGPGDLFNKGFLIHTALQWDADLSKELKYGGWDYGSARVTPPSPVPQAWKNQGNGNHVQISDAINQGVSLVMHRDHGYGDGSGWADPRYTATEVNALANGNMSPVVFSLNCATGWFDGKDSFAESWMRNPNGGAVGFTGAVRVSYSGYNDLMHAAIMDSFWDDYDGNWSSNIYPVSWRPAMAVNRAKHRLFSHYGTQGTALSTARFFSWFGDPELELRTQRPQALTVTYPENIASGTQSAFDVVVQSNNGARLKDARVALVAKSGQSHVVTTDDNGVAHFDITPTESMTITVTEHNAPAYEGEISVGGNTSITAKVPASQASPARQWVVLDGTQSVFAEGTKVHFQWTQIEGPNVRIDYADKNYAYAITPDYSTTLKFKLTITDENGNTDSAIQTIVVKSENPDNNKAPIAIIPEKQIASFSQWAALDGTQSTDPDGSISQYQWSQVSGPKVKIAYPTSRYAYALTPNVNAKLTFQLTVTDDKGKSSSSTQTMIVQ</sequence>